<feature type="region of interest" description="Disordered" evidence="1">
    <location>
        <begin position="114"/>
        <end position="133"/>
    </location>
</feature>
<proteinExistence type="predicted"/>
<reference evidence="2" key="1">
    <citation type="submission" date="2020-07" db="EMBL/GenBank/DDBJ databases">
        <authorList>
            <person name="Camacho E."/>
        </authorList>
    </citation>
    <scope>NUCLEOTIDE SEQUENCE</scope>
    <source>
        <strain evidence="2">MPO218</strain>
    </source>
</reference>
<gene>
    <name evidence="2" type="ORF">HRJ34_15500</name>
</gene>
<evidence type="ECO:0000256" key="1">
    <source>
        <dbReference type="SAM" id="MobiDB-lite"/>
    </source>
</evidence>
<dbReference type="Pfam" id="PF07120">
    <property type="entry name" value="DUF1376"/>
    <property type="match status" value="1"/>
</dbReference>
<accession>A0A975CYR6</accession>
<dbReference type="RefSeq" id="WP_208631734.1">
    <property type="nucleotide sequence ID" value="NZ_CP059319.1"/>
</dbReference>
<name>A0A975CYR6_9SPHN</name>
<dbReference type="Proteomes" id="UP000664914">
    <property type="component" value="Chromosome"/>
</dbReference>
<evidence type="ECO:0000313" key="2">
    <source>
        <dbReference type="EMBL" id="QTH19772.1"/>
    </source>
</evidence>
<dbReference type="AlphaFoldDB" id="A0A975CYR6"/>
<sequence>MSAPAPLTPPDCDLRGLPFMPLDVIRLVDSDLAALSTGEEFKAAVVLWCKSWVQVPAASLPDDDRILAHLSGAGARWKKIRTGALRGFVKCSDGRLYHPVVAEKAIEALPARQEYREKKSGESERKQREREARREMFDQLRAAGVTAEWNIKTSDLRALVTQHVTTKDVTPVTPVTEQVTAKTGTGTGTGTDSNIDDDVDARAPALGDDPPSHDPITLAAELCRIGGVRHLEPNAINRHVDQAREWLSDGFDPDTEIIPAIRDAVASATTTIHSLKFFDPSIRQARARKEAHDHGHEPQARNRAGRAGAGGGGGLCASPAEAILAARRNLGIDR</sequence>
<dbReference type="EMBL" id="CP059319">
    <property type="protein sequence ID" value="QTH19772.1"/>
    <property type="molecule type" value="Genomic_DNA"/>
</dbReference>
<organism evidence="2 3">
    <name type="scientific">Rhizorhabdus wittichii</name>
    <dbReference type="NCBI Taxonomy" id="160791"/>
    <lineage>
        <taxon>Bacteria</taxon>
        <taxon>Pseudomonadati</taxon>
        <taxon>Pseudomonadota</taxon>
        <taxon>Alphaproteobacteria</taxon>
        <taxon>Sphingomonadales</taxon>
        <taxon>Sphingomonadaceae</taxon>
        <taxon>Rhizorhabdus</taxon>
    </lineage>
</organism>
<protein>
    <submittedName>
        <fullName evidence="2">DUF1376 domain-containing protein</fullName>
    </submittedName>
</protein>
<feature type="compositionally biased region" description="Basic and acidic residues" evidence="1">
    <location>
        <begin position="287"/>
        <end position="300"/>
    </location>
</feature>
<dbReference type="InterPro" id="IPR010781">
    <property type="entry name" value="DUF1376"/>
</dbReference>
<feature type="region of interest" description="Disordered" evidence="1">
    <location>
        <begin position="287"/>
        <end position="312"/>
    </location>
</feature>
<reference evidence="2" key="2">
    <citation type="submission" date="2021-04" db="EMBL/GenBank/DDBJ databases">
        <title>Isolation and genomic analysis of the ibuprofen-degrading bacterium Sphingomonas strain MPO218.</title>
        <authorList>
            <person name="Aulestia M."/>
            <person name="Flores A."/>
            <person name="Mangas E.L."/>
            <person name="Perez-Pulido A.J."/>
            <person name="Santero E."/>
            <person name="Camacho E.M."/>
        </authorList>
    </citation>
    <scope>NUCLEOTIDE SEQUENCE</scope>
    <source>
        <strain evidence="2">MPO218</strain>
    </source>
</reference>
<evidence type="ECO:0000313" key="3">
    <source>
        <dbReference type="Proteomes" id="UP000664914"/>
    </source>
</evidence>